<dbReference type="InterPro" id="IPR050389">
    <property type="entry name" value="LysR-type_TF"/>
</dbReference>
<reference evidence="7" key="1">
    <citation type="submission" date="2017-02" db="EMBL/GenBank/DDBJ databases">
        <authorList>
            <person name="Rodrigo-Torres L."/>
            <person name="Arahal R.D."/>
            <person name="Lucena T."/>
        </authorList>
    </citation>
    <scope>NUCLEOTIDE SEQUENCE [LARGE SCALE GENOMIC DNA]</scope>
    <source>
        <strain evidence="7">CECT 7878</strain>
    </source>
</reference>
<keyword evidence="3" id="KW-0238">DNA-binding</keyword>
<dbReference type="PANTHER" id="PTHR30118">
    <property type="entry name" value="HTH-TYPE TRANSCRIPTIONAL REGULATOR LEUO-RELATED"/>
    <property type="match status" value="1"/>
</dbReference>
<feature type="domain" description="HTH lysR-type" evidence="5">
    <location>
        <begin position="20"/>
        <end position="66"/>
    </location>
</feature>
<dbReference type="Proteomes" id="UP000188276">
    <property type="component" value="Unassembled WGS sequence"/>
</dbReference>
<name>A0A1R4LG54_VIBR1</name>
<dbReference type="PANTHER" id="PTHR30118:SF15">
    <property type="entry name" value="TRANSCRIPTIONAL REGULATORY PROTEIN"/>
    <property type="match status" value="1"/>
</dbReference>
<dbReference type="Pfam" id="PF00126">
    <property type="entry name" value="HTH_1"/>
    <property type="match status" value="1"/>
</dbReference>
<evidence type="ECO:0000313" key="6">
    <source>
        <dbReference type="EMBL" id="SJN55254.1"/>
    </source>
</evidence>
<dbReference type="InterPro" id="IPR000847">
    <property type="entry name" value="LysR_HTH_N"/>
</dbReference>
<dbReference type="InterPro" id="IPR005119">
    <property type="entry name" value="LysR_subst-bd"/>
</dbReference>
<dbReference type="CDD" id="cd08417">
    <property type="entry name" value="PBP2_Nitroaromatics_like"/>
    <property type="match status" value="1"/>
</dbReference>
<dbReference type="Gene3D" id="1.10.10.10">
    <property type="entry name" value="Winged helix-like DNA-binding domain superfamily/Winged helix DNA-binding domain"/>
    <property type="match status" value="1"/>
</dbReference>
<evidence type="ECO:0000313" key="7">
    <source>
        <dbReference type="Proteomes" id="UP000188276"/>
    </source>
</evidence>
<dbReference type="EMBL" id="FULE01000015">
    <property type="protein sequence ID" value="SJN55254.1"/>
    <property type="molecule type" value="Genomic_DNA"/>
</dbReference>
<dbReference type="OrthoDB" id="8839911at2"/>
<keyword evidence="4" id="KW-0804">Transcription</keyword>
<keyword evidence="2" id="KW-0805">Transcription regulation</keyword>
<gene>
    <name evidence="6" type="primary">leuO_2</name>
    <name evidence="6" type="ORF">VR7878_01151</name>
</gene>
<dbReference type="AlphaFoldDB" id="A0A1R4LG54"/>
<evidence type="ECO:0000256" key="4">
    <source>
        <dbReference type="ARBA" id="ARBA00023163"/>
    </source>
</evidence>
<accession>A0A1R4LG54</accession>
<comment type="similarity">
    <text evidence="1">Belongs to the LysR transcriptional regulatory family.</text>
</comment>
<dbReference type="PRINTS" id="PR00039">
    <property type="entry name" value="HTHLYSR"/>
</dbReference>
<evidence type="ECO:0000259" key="5">
    <source>
        <dbReference type="PROSITE" id="PS50931"/>
    </source>
</evidence>
<dbReference type="GO" id="GO:0003677">
    <property type="term" value="F:DNA binding"/>
    <property type="evidence" value="ECO:0007669"/>
    <property type="project" value="UniProtKB-KW"/>
</dbReference>
<proteinExistence type="inferred from homology"/>
<dbReference type="SUPFAM" id="SSF53850">
    <property type="entry name" value="Periplasmic binding protein-like II"/>
    <property type="match status" value="1"/>
</dbReference>
<dbReference type="SUPFAM" id="SSF46785">
    <property type="entry name" value="Winged helix' DNA-binding domain"/>
    <property type="match status" value="1"/>
</dbReference>
<dbReference type="Gene3D" id="3.40.190.10">
    <property type="entry name" value="Periplasmic binding protein-like II"/>
    <property type="match status" value="2"/>
</dbReference>
<dbReference type="InterPro" id="IPR036388">
    <property type="entry name" value="WH-like_DNA-bd_sf"/>
</dbReference>
<dbReference type="GO" id="GO:0003700">
    <property type="term" value="F:DNA-binding transcription factor activity"/>
    <property type="evidence" value="ECO:0007669"/>
    <property type="project" value="InterPro"/>
</dbReference>
<evidence type="ECO:0000256" key="2">
    <source>
        <dbReference type="ARBA" id="ARBA00023015"/>
    </source>
</evidence>
<organism evidence="6 7">
    <name type="scientific">Vibrio ruber (strain DSM 16370 / JCM 11486 / BCRC 17186 / CECT 7878 / LMG 23124 / VR1)</name>
    <dbReference type="NCBI Taxonomy" id="1123498"/>
    <lineage>
        <taxon>Bacteria</taxon>
        <taxon>Pseudomonadati</taxon>
        <taxon>Pseudomonadota</taxon>
        <taxon>Gammaproteobacteria</taxon>
        <taxon>Vibrionales</taxon>
        <taxon>Vibrionaceae</taxon>
        <taxon>Vibrio</taxon>
    </lineage>
</organism>
<protein>
    <submittedName>
        <fullName evidence="6">HTH-type transcriptional regulator LeuO</fullName>
    </submittedName>
</protein>
<sequence length="319" mass="36712">MLSSELQNIEMKTLMGLLYLLEERNVSKAANRLFLSQSAMSRLLQRLRDAFDDPLFIRTSKGMVPTAKAAALEYPIRQMVEQMAALNSIRTFSPHQTERSFRLQTTHYQAQAYVPYIASRFYQNAPNASLETSTITETSLIHSTEHYVDVVLVSNYIQVPNSFERCLLGREKFGCIMSRNHPLAKKDEITLDDYIRHNHILVSMGGTSRNFINDALKEQVKERRFSFRTPYFLAALATVGQTDLLLSSSRLLAERFQDQFGLTIRDLPFSFPDPEYYLCWPKALADDPGSQWFRSLCRDVIQDMIPYPEKNIQAKDSPE</sequence>
<dbReference type="Pfam" id="PF03466">
    <property type="entry name" value="LysR_substrate"/>
    <property type="match status" value="1"/>
</dbReference>
<evidence type="ECO:0000256" key="3">
    <source>
        <dbReference type="ARBA" id="ARBA00023125"/>
    </source>
</evidence>
<dbReference type="InterPro" id="IPR037402">
    <property type="entry name" value="YidZ_PBP2"/>
</dbReference>
<dbReference type="InterPro" id="IPR036390">
    <property type="entry name" value="WH_DNA-bd_sf"/>
</dbReference>
<dbReference type="PROSITE" id="PS50931">
    <property type="entry name" value="HTH_LYSR"/>
    <property type="match status" value="1"/>
</dbReference>
<evidence type="ECO:0000256" key="1">
    <source>
        <dbReference type="ARBA" id="ARBA00009437"/>
    </source>
</evidence>
<keyword evidence="7" id="KW-1185">Reference proteome</keyword>